<dbReference type="AlphaFoldDB" id="E0WRF3"/>
<name>E0WRF3_9ENTR</name>
<proteinExistence type="predicted"/>
<protein>
    <submittedName>
        <fullName evidence="3">Glycosyltransferase group 1</fullName>
    </submittedName>
</protein>
<dbReference type="EMBL" id="GL379589">
    <property type="protein sequence ID" value="EFL92713.1"/>
    <property type="molecule type" value="Genomic_DNA"/>
</dbReference>
<dbReference type="STRING" id="663321.REG_0548"/>
<organism evidence="3 4">
    <name type="scientific">Candidatus Regiella insecticola LSR1</name>
    <dbReference type="NCBI Taxonomy" id="663321"/>
    <lineage>
        <taxon>Bacteria</taxon>
        <taxon>Pseudomonadati</taxon>
        <taxon>Pseudomonadota</taxon>
        <taxon>Gammaproteobacteria</taxon>
        <taxon>Enterobacterales</taxon>
        <taxon>Enterobacteriaceae</taxon>
        <taxon>aphid secondary symbionts</taxon>
        <taxon>Candidatus Regiella</taxon>
    </lineage>
</organism>
<gene>
    <name evidence="3" type="ORF">REG_0548</name>
</gene>
<dbReference type="RefSeq" id="WP_006704418.1">
    <property type="nucleotide sequence ID" value="NZ_CAWLGB010000001.1"/>
</dbReference>
<keyword evidence="4" id="KW-1185">Reference proteome</keyword>
<dbReference type="Gene3D" id="3.40.50.2000">
    <property type="entry name" value="Glycogen Phosphorylase B"/>
    <property type="match status" value="3"/>
</dbReference>
<evidence type="ECO:0000313" key="3">
    <source>
        <dbReference type="EMBL" id="EFL92713.1"/>
    </source>
</evidence>
<reference evidence="3" key="1">
    <citation type="journal article" date="2009" name="Environ. Microbiol.">
        <title>Dynamics of genome evolution in facultative symbionts of aphids.</title>
        <authorList>
            <person name="Degnan P.H."/>
            <person name="Leonardo T.E."/>
            <person name="Cass B.N."/>
            <person name="Hurwitz B."/>
            <person name="Stern D."/>
            <person name="Gibbs R.A."/>
            <person name="Richards S."/>
            <person name="Moran N.A."/>
        </authorList>
    </citation>
    <scope>NUCLEOTIDE SEQUENCE [LARGE SCALE GENOMIC DNA]</scope>
    <source>
        <strain evidence="3">LSR1</strain>
    </source>
</reference>
<dbReference type="InterPro" id="IPR001296">
    <property type="entry name" value="Glyco_trans_1"/>
</dbReference>
<dbReference type="HOGENOM" id="CLU_005199_0_1_6"/>
<dbReference type="PANTHER" id="PTHR46401:SF2">
    <property type="entry name" value="GLYCOSYLTRANSFERASE WBBK-RELATED"/>
    <property type="match status" value="1"/>
</dbReference>
<evidence type="ECO:0000256" key="1">
    <source>
        <dbReference type="ARBA" id="ARBA00022679"/>
    </source>
</evidence>
<accession>E0WRF3</accession>
<evidence type="ECO:0000313" key="4">
    <source>
        <dbReference type="Proteomes" id="UP000005726"/>
    </source>
</evidence>
<evidence type="ECO:0000259" key="2">
    <source>
        <dbReference type="Pfam" id="PF00534"/>
    </source>
</evidence>
<dbReference type="eggNOG" id="COG0438">
    <property type="taxonomic scope" value="Bacteria"/>
</dbReference>
<feature type="domain" description="Glycosyl transferase family 1" evidence="2">
    <location>
        <begin position="1068"/>
        <end position="1214"/>
    </location>
</feature>
<feature type="domain" description="Glycosyl transferase family 1" evidence="2">
    <location>
        <begin position="617"/>
        <end position="788"/>
    </location>
</feature>
<dbReference type="GO" id="GO:0009103">
    <property type="term" value="P:lipopolysaccharide biosynthetic process"/>
    <property type="evidence" value="ECO:0007669"/>
    <property type="project" value="TreeGrafter"/>
</dbReference>
<dbReference type="PANTHER" id="PTHR46401">
    <property type="entry name" value="GLYCOSYLTRANSFERASE WBBK-RELATED"/>
    <property type="match status" value="1"/>
</dbReference>
<dbReference type="SUPFAM" id="SSF53756">
    <property type="entry name" value="UDP-Glycosyltransferase/glycogen phosphorylase"/>
    <property type="match status" value="3"/>
</dbReference>
<dbReference type="CDD" id="cd03809">
    <property type="entry name" value="GT4_MtfB-like"/>
    <property type="match status" value="2"/>
</dbReference>
<dbReference type="Proteomes" id="UP000005726">
    <property type="component" value="Unassembled WGS sequence"/>
</dbReference>
<sequence length="1241" mass="139579">MRIVIDLQGAQTHSRQRGIGRFTLSLAQAIVRNRGKHQIFLALNGLFPDTIEPIRAAFDSLLPQENICVWQSPGPVHQLDEANTWRRRSAELVREAFLASLKPDVVLICSLFEGLGDNAIISIGTLNCTVPTAVILYDLIPLIYSQHYLINPQNEAWYQRKLDHLRRADLLLAISEASQQDAINHLGFPVSACINISAAAEPYFQPQNIDSQQEKDIRQRYGLYQQFVMYTGGIDYRKNIEGLIRAYAKLPRLLRSSHQLAIVCSIQPSSRAILEKLAKEQGLDAKELVLTGFVPEEDLLTLYNLCKTFIFPSWYEGCGLPVLEAMACGRAVIGANTSSLPEVIGKEEALFDPFNDSAIAEKLVQVLTDDSFRLALEQHGLAQAKRFSWDSTAQRAITAMETLHIKQSGQSLTYSAPISRPKLAYVSPLPPERSGISDYSAELLPELARHYTIDVIAAQPSMSDPWIQANCQIRSLEWFRTYADRYDRVLYHFGNSSFHQHMFSLIKEIPGIVVLHDFFLGNLLAHMEKVSYQPNAWTQALYQSHGYTAVQQRFYQLDTAIWHYPCNLTALDSAHGVIVHTEYSNSLANQWYGKGAADDWAVIPHLRVPALNADRVTARRQLELTDNDFVVCHFGMLGPSKQNHRLLTAWLASTLAKSNHCVLVFVGENHGGDYGADLITTISNSGLKQRIHITGWANKSTFCHYLAAADIAVQLRSLSRGETSGTVLDCMNYALPTIVNANGSMAALPDDGVWKLPDEFSDAQLIEALETLWRDPFRRQRLGEQAQKIIHTQHVPRHCADKYAQSIENMYRTMHAGVPALTNALAEIQPAPVDPNAWLLLANAIGQSIPPKLRVRQLFVDISELIQRDVGSGIQRVTRSILHELLSNSPAVYRVEPVYAESDGKGYRYARNYTLNMLNCSDSHLGNDDVIDFYNGDLFLGLDLHYHAVLAHQWFYQQMRNYGVQIYFLLYDLLPIQSSHSWPTQSEIKKIYHDWLKVLSETADGAICISQTIANALTEWLKSNAVPLHRRPFKIDWTHLGADIKNSLPSKGIPDTATEVFNALALNKNFLMVGTLEPRKSHTQTLEAFEQLWAQGIAVNLVIVGKQGWMVEALVEKLRHHPQLAKQLFWLEGVSDEYLEKLYDAASCLIAASEGEGFGLPLFEAAQHKLPIIARDIPIFREIAGDHAYYFNGLEPNDLAQAIQQWLKLDLEHRAPSSEHMPWLTWAESTQQLLAKILPAT</sequence>
<feature type="domain" description="Glycosyl transferase family 1" evidence="2">
    <location>
        <begin position="225"/>
        <end position="378"/>
    </location>
</feature>
<dbReference type="GO" id="GO:0016757">
    <property type="term" value="F:glycosyltransferase activity"/>
    <property type="evidence" value="ECO:0007669"/>
    <property type="project" value="InterPro"/>
</dbReference>
<keyword evidence="1 3" id="KW-0808">Transferase</keyword>
<dbReference type="CDD" id="cd03801">
    <property type="entry name" value="GT4_PimA-like"/>
    <property type="match status" value="1"/>
</dbReference>
<dbReference type="Pfam" id="PF00534">
    <property type="entry name" value="Glycos_transf_1"/>
    <property type="match status" value="3"/>
</dbReference>